<feature type="transmembrane region" description="Helical" evidence="7">
    <location>
        <begin position="99"/>
        <end position="119"/>
    </location>
</feature>
<protein>
    <recommendedName>
        <fullName evidence="7">UPF0114 protein SAMN05660429_00638</fullName>
    </recommendedName>
</protein>
<dbReference type="Pfam" id="PF03350">
    <property type="entry name" value="UPF0114"/>
    <property type="match status" value="1"/>
</dbReference>
<sequence length="167" mass="18545">MKNFEEVFERNLFASRWLLVPFFVGLVAAVAVLMLKFIKEIAHMIININELSGSEVILHTLTLIDISLIASLIFIIVFSGYESFVSKIEVEDDGDRPGWMGKVGFAGLKIKVIGSIVAISSIELLKVFLTMTEESDQGVVMWRVIIHTTFVVSGTLMALQEKLAASH</sequence>
<dbReference type="AlphaFoldDB" id="A0A1H9ZZ51"/>
<evidence type="ECO:0000256" key="5">
    <source>
        <dbReference type="ARBA" id="ARBA00022989"/>
    </source>
</evidence>
<feature type="transmembrane region" description="Helical" evidence="7">
    <location>
        <begin position="12"/>
        <end position="35"/>
    </location>
</feature>
<evidence type="ECO:0000313" key="9">
    <source>
        <dbReference type="Proteomes" id="UP000199308"/>
    </source>
</evidence>
<reference evidence="8 9" key="1">
    <citation type="submission" date="2016-10" db="EMBL/GenBank/DDBJ databases">
        <authorList>
            <person name="de Groot N.N."/>
        </authorList>
    </citation>
    <scope>NUCLEOTIDE SEQUENCE [LARGE SCALE GENOMIC DNA]</scope>
    <source>
        <strain evidence="8 9">DSM 19706</strain>
    </source>
</reference>
<dbReference type="HAMAP" id="MF_00143">
    <property type="entry name" value="UPF0114"/>
    <property type="match status" value="1"/>
</dbReference>
<evidence type="ECO:0000256" key="4">
    <source>
        <dbReference type="ARBA" id="ARBA00022692"/>
    </source>
</evidence>
<feature type="transmembrane region" description="Helical" evidence="7">
    <location>
        <begin position="140"/>
        <end position="159"/>
    </location>
</feature>
<organism evidence="8 9">
    <name type="scientific">Thalassotalea agarivorans</name>
    <name type="common">Thalassomonas agarivorans</name>
    <dbReference type="NCBI Taxonomy" id="349064"/>
    <lineage>
        <taxon>Bacteria</taxon>
        <taxon>Pseudomonadati</taxon>
        <taxon>Pseudomonadota</taxon>
        <taxon>Gammaproteobacteria</taxon>
        <taxon>Alteromonadales</taxon>
        <taxon>Colwelliaceae</taxon>
        <taxon>Thalassotalea</taxon>
    </lineage>
</organism>
<keyword evidence="5 7" id="KW-1133">Transmembrane helix</keyword>
<gene>
    <name evidence="8" type="ORF">SAMN05660429_00638</name>
</gene>
<accession>A0A1H9ZZ51</accession>
<feature type="transmembrane region" description="Helical" evidence="7">
    <location>
        <begin position="56"/>
        <end position="79"/>
    </location>
</feature>
<keyword evidence="6 7" id="KW-0472">Membrane</keyword>
<comment type="similarity">
    <text evidence="2 7">Belongs to the UPF0114 family.</text>
</comment>
<evidence type="ECO:0000256" key="6">
    <source>
        <dbReference type="ARBA" id="ARBA00023136"/>
    </source>
</evidence>
<evidence type="ECO:0000313" key="8">
    <source>
        <dbReference type="EMBL" id="SES87049.1"/>
    </source>
</evidence>
<evidence type="ECO:0000256" key="2">
    <source>
        <dbReference type="ARBA" id="ARBA00005774"/>
    </source>
</evidence>
<name>A0A1H9ZZ51_THASX</name>
<keyword evidence="3 7" id="KW-1003">Cell membrane</keyword>
<dbReference type="InterPro" id="IPR020761">
    <property type="entry name" value="UPF0114_bac"/>
</dbReference>
<comment type="subcellular location">
    <subcellularLocation>
        <location evidence="1 7">Cell membrane</location>
        <topology evidence="1 7">Multi-pass membrane protein</topology>
    </subcellularLocation>
</comment>
<keyword evidence="9" id="KW-1185">Reference proteome</keyword>
<dbReference type="PANTHER" id="PTHR38596">
    <property type="entry name" value="UPF0114 PROTEIN YQHA"/>
    <property type="match status" value="1"/>
</dbReference>
<dbReference type="NCBIfam" id="TIGR00645">
    <property type="entry name" value="HI0507"/>
    <property type="match status" value="1"/>
</dbReference>
<dbReference type="OrthoDB" id="9783569at2"/>
<proteinExistence type="inferred from homology"/>
<evidence type="ECO:0000256" key="7">
    <source>
        <dbReference type="HAMAP-Rule" id="MF_00143"/>
    </source>
</evidence>
<dbReference type="EMBL" id="FOHK01000002">
    <property type="protein sequence ID" value="SES87049.1"/>
    <property type="molecule type" value="Genomic_DNA"/>
</dbReference>
<dbReference type="PANTHER" id="PTHR38596:SF1">
    <property type="entry name" value="UPF0114 PROTEIN YQHA"/>
    <property type="match status" value="1"/>
</dbReference>
<dbReference type="STRING" id="349064.SAMN05660429_00638"/>
<dbReference type="GO" id="GO:0005886">
    <property type="term" value="C:plasma membrane"/>
    <property type="evidence" value="ECO:0007669"/>
    <property type="project" value="UniProtKB-SubCell"/>
</dbReference>
<keyword evidence="4 7" id="KW-0812">Transmembrane</keyword>
<dbReference type="Proteomes" id="UP000199308">
    <property type="component" value="Unassembled WGS sequence"/>
</dbReference>
<dbReference type="InterPro" id="IPR005134">
    <property type="entry name" value="UPF0114"/>
</dbReference>
<dbReference type="RefSeq" id="WP_093327612.1">
    <property type="nucleotide sequence ID" value="NZ_AP027363.1"/>
</dbReference>
<evidence type="ECO:0000256" key="3">
    <source>
        <dbReference type="ARBA" id="ARBA00022475"/>
    </source>
</evidence>
<evidence type="ECO:0000256" key="1">
    <source>
        <dbReference type="ARBA" id="ARBA00004651"/>
    </source>
</evidence>